<protein>
    <recommendedName>
        <fullName evidence="7">Exostosin GT47 domain-containing protein</fullName>
    </recommendedName>
</protein>
<feature type="domain" description="Exostosin GT47" evidence="7">
    <location>
        <begin position="348"/>
        <end position="643"/>
    </location>
</feature>
<dbReference type="InterPro" id="IPR040911">
    <property type="entry name" value="Exostosin_GT47"/>
</dbReference>
<feature type="region of interest" description="Disordered" evidence="5">
    <location>
        <begin position="209"/>
        <end position="294"/>
    </location>
</feature>
<evidence type="ECO:0000256" key="6">
    <source>
        <dbReference type="SAM" id="Phobius"/>
    </source>
</evidence>
<keyword evidence="9" id="KW-1185">Reference proteome</keyword>
<accession>A0A8T2SZ72</accession>
<keyword evidence="6" id="KW-0812">Transmembrane</keyword>
<feature type="compositionally biased region" description="Polar residues" evidence="5">
    <location>
        <begin position="110"/>
        <end position="126"/>
    </location>
</feature>
<feature type="region of interest" description="Disordered" evidence="5">
    <location>
        <begin position="100"/>
        <end position="126"/>
    </location>
</feature>
<dbReference type="EMBL" id="CM035422">
    <property type="protein sequence ID" value="KAH7373867.1"/>
    <property type="molecule type" value="Genomic_DNA"/>
</dbReference>
<evidence type="ECO:0000259" key="7">
    <source>
        <dbReference type="Pfam" id="PF03016"/>
    </source>
</evidence>
<dbReference type="PANTHER" id="PTHR11062">
    <property type="entry name" value="EXOSTOSIN HEPARAN SULFATE GLYCOSYLTRANSFERASE -RELATED"/>
    <property type="match status" value="1"/>
</dbReference>
<dbReference type="PANTHER" id="PTHR11062:SF59">
    <property type="entry name" value="EXOSTOSIN FAMILY PROTEIN"/>
    <property type="match status" value="1"/>
</dbReference>
<keyword evidence="4" id="KW-0333">Golgi apparatus</keyword>
<evidence type="ECO:0000256" key="4">
    <source>
        <dbReference type="ARBA" id="ARBA00023034"/>
    </source>
</evidence>
<evidence type="ECO:0000313" key="9">
    <source>
        <dbReference type="Proteomes" id="UP000825935"/>
    </source>
</evidence>
<dbReference type="AlphaFoldDB" id="A0A8T2SZ72"/>
<keyword evidence="6" id="KW-0472">Membrane</keyword>
<dbReference type="GO" id="GO:0016757">
    <property type="term" value="F:glycosyltransferase activity"/>
    <property type="evidence" value="ECO:0007669"/>
    <property type="project" value="InterPro"/>
</dbReference>
<evidence type="ECO:0000256" key="3">
    <source>
        <dbReference type="ARBA" id="ARBA00022968"/>
    </source>
</evidence>
<evidence type="ECO:0000256" key="2">
    <source>
        <dbReference type="ARBA" id="ARBA00010271"/>
    </source>
</evidence>
<feature type="compositionally biased region" description="Polar residues" evidence="5">
    <location>
        <begin position="245"/>
        <end position="294"/>
    </location>
</feature>
<reference evidence="8" key="1">
    <citation type="submission" date="2021-08" db="EMBL/GenBank/DDBJ databases">
        <title>WGS assembly of Ceratopteris richardii.</title>
        <authorList>
            <person name="Marchant D.B."/>
            <person name="Chen G."/>
            <person name="Jenkins J."/>
            <person name="Shu S."/>
            <person name="Leebens-Mack J."/>
            <person name="Grimwood J."/>
            <person name="Schmutz J."/>
            <person name="Soltis P."/>
            <person name="Soltis D."/>
            <person name="Chen Z.-H."/>
        </authorList>
    </citation>
    <scope>NUCLEOTIDE SEQUENCE</scope>
    <source>
        <strain evidence="8">Whitten #5841</strain>
        <tissue evidence="8">Leaf</tissue>
    </source>
</reference>
<keyword evidence="3" id="KW-0735">Signal-anchor</keyword>
<dbReference type="Proteomes" id="UP000825935">
    <property type="component" value="Chromosome 17"/>
</dbReference>
<feature type="compositionally biased region" description="Polar residues" evidence="5">
    <location>
        <begin position="209"/>
        <end position="237"/>
    </location>
</feature>
<proteinExistence type="inferred from homology"/>
<organism evidence="8 9">
    <name type="scientific">Ceratopteris richardii</name>
    <name type="common">Triangle waterfern</name>
    <dbReference type="NCBI Taxonomy" id="49495"/>
    <lineage>
        <taxon>Eukaryota</taxon>
        <taxon>Viridiplantae</taxon>
        <taxon>Streptophyta</taxon>
        <taxon>Embryophyta</taxon>
        <taxon>Tracheophyta</taxon>
        <taxon>Polypodiopsida</taxon>
        <taxon>Polypodiidae</taxon>
        <taxon>Polypodiales</taxon>
        <taxon>Pteridineae</taxon>
        <taxon>Pteridaceae</taxon>
        <taxon>Parkerioideae</taxon>
        <taxon>Ceratopteris</taxon>
    </lineage>
</organism>
<evidence type="ECO:0000256" key="1">
    <source>
        <dbReference type="ARBA" id="ARBA00004323"/>
    </source>
</evidence>
<dbReference type="Pfam" id="PF03016">
    <property type="entry name" value="Exostosin_GT47"/>
    <property type="match status" value="1"/>
</dbReference>
<comment type="subcellular location">
    <subcellularLocation>
        <location evidence="1">Golgi apparatus membrane</location>
        <topology evidence="1">Single-pass type II membrane protein</topology>
    </subcellularLocation>
</comment>
<evidence type="ECO:0000313" key="8">
    <source>
        <dbReference type="EMBL" id="KAH7373867.1"/>
    </source>
</evidence>
<dbReference type="OrthoDB" id="1924787at2759"/>
<comment type="similarity">
    <text evidence="2">Belongs to the glycosyltransferase 47 family.</text>
</comment>
<dbReference type="GO" id="GO:0000139">
    <property type="term" value="C:Golgi membrane"/>
    <property type="evidence" value="ECO:0007669"/>
    <property type="project" value="UniProtKB-SubCell"/>
</dbReference>
<keyword evidence="6" id="KW-1133">Transmembrane helix</keyword>
<evidence type="ECO:0000256" key="5">
    <source>
        <dbReference type="SAM" id="MobiDB-lite"/>
    </source>
</evidence>
<gene>
    <name evidence="8" type="ORF">KP509_17G077900</name>
</gene>
<name>A0A8T2SZ72_CERRI</name>
<dbReference type="InterPro" id="IPR004263">
    <property type="entry name" value="Exostosin"/>
</dbReference>
<sequence length="693" mass="78227">MDWVKGREGWPSWRLQAKKPLIAIAIIFAAGLLYMQLKKDYRWFKDPVINSHLQRGYSTGGSWNEEPQMLKDYSYNARVYDSDNVNNLQTTDSDALNTTLKGVDYAPKQMGNTSRKFSPDNSNKSLSLSNQEGLMKEGNAGCDNNAFKARDEVASSANSETDVIQQKMNGEDSGDSNVLHGGNVNVVTIVKKDLGREGNHSMMNTGESIYQKQSNHTRASPSVVYGSSDSMESSAVNTIDKVTIPNGSKSPVSATSSTPGSPSNVGTRRVPSQYNLTQDCNSSRTKQQPSNSQRKAPLWLYSRLELQLYAAKLVIENAPYSNTSSNNALHPPIYRNLSRFIRSYELMEKMFRVYIYKEGSKPLVHTGPALGIYCSEGLFITQMERSKQFRTDSWEEALAFFLPYSVANMVDELYVPPSTSMLPLSSFIRDYVNAVASHHPFWNRTRGGDHFFVSCHDWGLMTTFEHAELRQNAIKVLCNADATTEFEEGRDASLPEFYLHAGETLGEGGTEEDLLTSAQRSLRRRDTLAFFAGQMHGRVRPKLLEYWEYPKGGEKMQVYGVLPEDKTRRMPYSQRMQSSRFCLCPMGYEVNSPRLVEAIHALCVPVIIADGFVLPFSDVLDWGSFSITVPEKDLPSLKPILEAVPEHAYSAMQENLRHVRRHFTWYKEPQPFDTFHMILHSVWTSRLKNITAV</sequence>
<dbReference type="EMBL" id="CM035422">
    <property type="protein sequence ID" value="KAH7373866.1"/>
    <property type="molecule type" value="Genomic_DNA"/>
</dbReference>
<comment type="caution">
    <text evidence="8">The sequence shown here is derived from an EMBL/GenBank/DDBJ whole genome shotgun (WGS) entry which is preliminary data.</text>
</comment>
<feature type="transmembrane region" description="Helical" evidence="6">
    <location>
        <begin position="20"/>
        <end position="37"/>
    </location>
</feature>